<dbReference type="PANTHER" id="PTHR10622">
    <property type="entry name" value="HET DOMAIN-CONTAINING PROTEIN"/>
    <property type="match status" value="1"/>
</dbReference>
<keyword evidence="3" id="KW-1185">Reference proteome</keyword>
<protein>
    <recommendedName>
        <fullName evidence="1">Heterokaryon incompatibility domain-containing protein</fullName>
    </recommendedName>
</protein>
<evidence type="ECO:0000313" key="2">
    <source>
        <dbReference type="EMBL" id="KIO01330.1"/>
    </source>
</evidence>
<dbReference type="HOGENOM" id="CLU_000288_138_6_1"/>
<dbReference type="Pfam" id="PF06985">
    <property type="entry name" value="HET"/>
    <property type="match status" value="1"/>
</dbReference>
<dbReference type="PANTHER" id="PTHR10622:SF10">
    <property type="entry name" value="HET DOMAIN-CONTAINING PROTEIN"/>
    <property type="match status" value="1"/>
</dbReference>
<reference evidence="3" key="2">
    <citation type="submission" date="2015-01" db="EMBL/GenBank/DDBJ databases">
        <title>Evolutionary Origins and Diversification of the Mycorrhizal Mutualists.</title>
        <authorList>
            <consortium name="DOE Joint Genome Institute"/>
            <consortium name="Mycorrhizal Genomics Consortium"/>
            <person name="Kohler A."/>
            <person name="Kuo A."/>
            <person name="Nagy L.G."/>
            <person name="Floudas D."/>
            <person name="Copeland A."/>
            <person name="Barry K.W."/>
            <person name="Cichocki N."/>
            <person name="Veneault-Fourrey C."/>
            <person name="LaButti K."/>
            <person name="Lindquist E.A."/>
            <person name="Lipzen A."/>
            <person name="Lundell T."/>
            <person name="Morin E."/>
            <person name="Murat C."/>
            <person name="Riley R."/>
            <person name="Ohm R."/>
            <person name="Sun H."/>
            <person name="Tunlid A."/>
            <person name="Henrissat B."/>
            <person name="Grigoriev I.V."/>
            <person name="Hibbett D.S."/>
            <person name="Martin F."/>
        </authorList>
    </citation>
    <scope>NUCLEOTIDE SEQUENCE [LARGE SCALE GENOMIC DNA]</scope>
    <source>
        <strain evidence="3">Marx 270</strain>
    </source>
</reference>
<gene>
    <name evidence="2" type="ORF">M404DRAFT_736368</name>
</gene>
<dbReference type="AlphaFoldDB" id="A0A0C3NK85"/>
<evidence type="ECO:0000313" key="3">
    <source>
        <dbReference type="Proteomes" id="UP000054217"/>
    </source>
</evidence>
<dbReference type="Proteomes" id="UP000054217">
    <property type="component" value="Unassembled WGS sequence"/>
</dbReference>
<proteinExistence type="predicted"/>
<reference evidence="2 3" key="1">
    <citation type="submission" date="2014-04" db="EMBL/GenBank/DDBJ databases">
        <authorList>
            <consortium name="DOE Joint Genome Institute"/>
            <person name="Kuo A."/>
            <person name="Kohler A."/>
            <person name="Costa M.D."/>
            <person name="Nagy L.G."/>
            <person name="Floudas D."/>
            <person name="Copeland A."/>
            <person name="Barry K.W."/>
            <person name="Cichocki N."/>
            <person name="Veneault-Fourrey C."/>
            <person name="LaButti K."/>
            <person name="Lindquist E.A."/>
            <person name="Lipzen A."/>
            <person name="Lundell T."/>
            <person name="Morin E."/>
            <person name="Murat C."/>
            <person name="Sun H."/>
            <person name="Tunlid A."/>
            <person name="Henrissat B."/>
            <person name="Grigoriev I.V."/>
            <person name="Hibbett D.S."/>
            <person name="Martin F."/>
            <person name="Nordberg H.P."/>
            <person name="Cantor M.N."/>
            <person name="Hua S.X."/>
        </authorList>
    </citation>
    <scope>NUCLEOTIDE SEQUENCE [LARGE SCALE GENOMIC DNA]</scope>
    <source>
        <strain evidence="2 3">Marx 270</strain>
    </source>
</reference>
<dbReference type="InterPro" id="IPR010730">
    <property type="entry name" value="HET"/>
</dbReference>
<dbReference type="EMBL" id="KN831989">
    <property type="protein sequence ID" value="KIO01330.1"/>
    <property type="molecule type" value="Genomic_DNA"/>
</dbReference>
<name>A0A0C3NK85_PISTI</name>
<evidence type="ECO:0000259" key="1">
    <source>
        <dbReference type="Pfam" id="PF06985"/>
    </source>
</evidence>
<sequence length="557" mass="62825">MLHRIEQSHDPETIQLRKNYISPSDTIAAIESIVREICCPFVLIDVTTGRLCDETERMRIFKADPRFKELVSSMTKKVDETRIQPLVKKFFGYVMFSHAWQGKEPSFQDVNQANSVWDLPDTLLNKKLRDFCLETRRLGHGWAWSDTCCIDKSPSSIHNLSESLTLMYKWYANSAATLVYLAGVAHPSKPGDLPRSIWMTRAWTLQELLSPKVIFFYDSEWKLYLGDNGENHKQSPGIMQELADAIKIPRGTIVTFSPDDLGVREKLRLASTRRATREEDVAYSLIGIFESDIRPHYGERSDALGHLLEEIVARKGEVTVLGWSGKSSSYNSCLPASISVYSQIPYTPPSLEGEEMETRVAELRVKFPQELALSIYKQISNLPPARFSSRRLYLPCIVFPVRKLSIQELPRGNEKLYRAKAFGLGDVEFTTAGDLPLNKPNKFVFAHPWIRQIRGPSDGVLWDGDLECDADPDLDLNGGAASDAVVPLPAVPAPQVDDYTRALQMVARLSQPFSALLFMQQPNGEYKRVAAENKIIVSGLGTNITFKDIRVKVLEIL</sequence>
<accession>A0A0C3NK85</accession>
<feature type="domain" description="Heterokaryon incompatibility" evidence="1">
    <location>
        <begin position="93"/>
        <end position="185"/>
    </location>
</feature>
<dbReference type="OrthoDB" id="2641668at2759"/>
<organism evidence="2 3">
    <name type="scientific">Pisolithus tinctorius Marx 270</name>
    <dbReference type="NCBI Taxonomy" id="870435"/>
    <lineage>
        <taxon>Eukaryota</taxon>
        <taxon>Fungi</taxon>
        <taxon>Dikarya</taxon>
        <taxon>Basidiomycota</taxon>
        <taxon>Agaricomycotina</taxon>
        <taxon>Agaricomycetes</taxon>
        <taxon>Agaricomycetidae</taxon>
        <taxon>Boletales</taxon>
        <taxon>Sclerodermatineae</taxon>
        <taxon>Pisolithaceae</taxon>
        <taxon>Pisolithus</taxon>
    </lineage>
</organism>
<dbReference type="InParanoid" id="A0A0C3NK85"/>
<dbReference type="STRING" id="870435.A0A0C3NK85"/>